<dbReference type="EC" id="1.-.-.-" evidence="3"/>
<evidence type="ECO:0000313" key="4">
    <source>
        <dbReference type="Proteomes" id="UP001303899"/>
    </source>
</evidence>
<reference evidence="3 4" key="1">
    <citation type="submission" date="2023-12" db="EMBL/GenBank/DDBJ databases">
        <title>Novel species of the genus Arcicella isolated from rivers.</title>
        <authorList>
            <person name="Lu H."/>
        </authorList>
    </citation>
    <scope>NUCLEOTIDE SEQUENCE [LARGE SCALE GENOMIC DNA]</scope>
    <source>
        <strain evidence="3 4">DC2W</strain>
    </source>
</reference>
<dbReference type="CDD" id="cd05233">
    <property type="entry name" value="SDR_c"/>
    <property type="match status" value="1"/>
</dbReference>
<dbReference type="InterPro" id="IPR051122">
    <property type="entry name" value="SDR_DHRS6-like"/>
</dbReference>
<sequence>MSKNILIIGASSGIGEATAQILNKQGFNVYSASRTAPSVATAKHFTWDALNPDNTVFNELPDVLDGVVYCPGTINLKPFTRLNQDDFKTDFQINVLGAVSVIQNVLPRLKKSNTASIVLYSTVAVKIGMGFHASVASSKGAIEGLTRSLAAEFASNKIRVNCIAPSLTETPLAKNLLSSEEKKEASNKRHPIGRFGNVLDIASMTSFLISDDASWITGQVLNIDGGMSSIKTM</sequence>
<dbReference type="Gene3D" id="3.40.50.720">
    <property type="entry name" value="NAD(P)-binding Rossmann-like Domain"/>
    <property type="match status" value="1"/>
</dbReference>
<organism evidence="3 4">
    <name type="scientific">Arcicella gelida</name>
    <dbReference type="NCBI Taxonomy" id="2984195"/>
    <lineage>
        <taxon>Bacteria</taxon>
        <taxon>Pseudomonadati</taxon>
        <taxon>Bacteroidota</taxon>
        <taxon>Cytophagia</taxon>
        <taxon>Cytophagales</taxon>
        <taxon>Flectobacillaceae</taxon>
        <taxon>Arcicella</taxon>
    </lineage>
</organism>
<keyword evidence="4" id="KW-1185">Reference proteome</keyword>
<keyword evidence="2 3" id="KW-0560">Oxidoreductase</keyword>
<gene>
    <name evidence="3" type="ORF">VB776_00005</name>
</gene>
<dbReference type="Pfam" id="PF13561">
    <property type="entry name" value="adh_short_C2"/>
    <property type="match status" value="1"/>
</dbReference>
<dbReference type="GO" id="GO:0016491">
    <property type="term" value="F:oxidoreductase activity"/>
    <property type="evidence" value="ECO:0007669"/>
    <property type="project" value="UniProtKB-KW"/>
</dbReference>
<dbReference type="InterPro" id="IPR002347">
    <property type="entry name" value="SDR_fam"/>
</dbReference>
<accession>A0ABU5RYK5</accession>
<dbReference type="EMBL" id="JAYGIL010000001">
    <property type="protein sequence ID" value="MEA5401272.1"/>
    <property type="molecule type" value="Genomic_DNA"/>
</dbReference>
<dbReference type="PANTHER" id="PTHR43477">
    <property type="entry name" value="DIHYDROANTICAPSIN 7-DEHYDROGENASE"/>
    <property type="match status" value="1"/>
</dbReference>
<dbReference type="SUPFAM" id="SSF51735">
    <property type="entry name" value="NAD(P)-binding Rossmann-fold domains"/>
    <property type="match status" value="1"/>
</dbReference>
<evidence type="ECO:0000256" key="2">
    <source>
        <dbReference type="ARBA" id="ARBA00023002"/>
    </source>
</evidence>
<dbReference type="PANTHER" id="PTHR43477:SF1">
    <property type="entry name" value="DIHYDROANTICAPSIN 7-DEHYDROGENASE"/>
    <property type="match status" value="1"/>
</dbReference>
<name>A0ABU5RYK5_9BACT</name>
<dbReference type="InterPro" id="IPR036291">
    <property type="entry name" value="NAD(P)-bd_dom_sf"/>
</dbReference>
<protein>
    <submittedName>
        <fullName evidence="3">SDR family oxidoreductase</fullName>
        <ecNumber evidence="3">1.-.-.-</ecNumber>
    </submittedName>
</protein>
<dbReference type="PRINTS" id="PR00081">
    <property type="entry name" value="GDHRDH"/>
</dbReference>
<dbReference type="RefSeq" id="WP_323324765.1">
    <property type="nucleotide sequence ID" value="NZ_JAYGIL010000001.1"/>
</dbReference>
<comment type="similarity">
    <text evidence="1">Belongs to the short-chain dehydrogenases/reductases (SDR) family.</text>
</comment>
<proteinExistence type="inferred from homology"/>
<evidence type="ECO:0000256" key="1">
    <source>
        <dbReference type="ARBA" id="ARBA00006484"/>
    </source>
</evidence>
<evidence type="ECO:0000313" key="3">
    <source>
        <dbReference type="EMBL" id="MEA5401272.1"/>
    </source>
</evidence>
<comment type="caution">
    <text evidence="3">The sequence shown here is derived from an EMBL/GenBank/DDBJ whole genome shotgun (WGS) entry which is preliminary data.</text>
</comment>
<dbReference type="Proteomes" id="UP001303899">
    <property type="component" value="Unassembled WGS sequence"/>
</dbReference>